<gene>
    <name evidence="2" type="ORF">SAMN05421753_11737</name>
</gene>
<keyword evidence="1" id="KW-0812">Transmembrane</keyword>
<keyword evidence="1" id="KW-0472">Membrane</keyword>
<reference evidence="3" key="1">
    <citation type="submission" date="2016-10" db="EMBL/GenBank/DDBJ databases">
        <authorList>
            <person name="Varghese N."/>
            <person name="Submissions S."/>
        </authorList>
    </citation>
    <scope>NUCLEOTIDE SEQUENCE [LARGE SCALE GENOMIC DNA]</scope>
    <source>
        <strain evidence="3">DSM 26348</strain>
    </source>
</reference>
<evidence type="ECO:0000313" key="3">
    <source>
        <dbReference type="Proteomes" id="UP000199518"/>
    </source>
</evidence>
<dbReference type="RefSeq" id="WP_390458511.1">
    <property type="nucleotide sequence ID" value="NZ_FOQD01000017.1"/>
</dbReference>
<proteinExistence type="predicted"/>
<evidence type="ECO:0000256" key="1">
    <source>
        <dbReference type="SAM" id="Phobius"/>
    </source>
</evidence>
<dbReference type="AlphaFoldDB" id="A0A1I3PVG1"/>
<sequence>MPVLAARQLESTRIVETIDLLCRRIRERFPSAGLNNVCEDLLGVARQARQRSIQIGRPMLGIRILSATIIALIVTTFVFAVMLIKIPAQTLQAAELVEVIEAACNTVLLVGAVVLFFVTLEVRVKRHRALQALHELRSIAHIIDMHQLTKDPERIVGKGSDTESSPRRTMSQFELNRYLDYCSEMLSLTGKIAALYVEKFPDAQAVAAVNDIEDLTSGLARKIWQKIVILHSDPAAAAPTPAAVASVPAQGAAVPPVIS</sequence>
<feature type="transmembrane region" description="Helical" evidence="1">
    <location>
        <begin position="96"/>
        <end position="118"/>
    </location>
</feature>
<dbReference type="STRING" id="1576369.SAMN05421753_11737"/>
<evidence type="ECO:0000313" key="2">
    <source>
        <dbReference type="EMBL" id="SFJ24926.1"/>
    </source>
</evidence>
<dbReference type="Proteomes" id="UP000199518">
    <property type="component" value="Unassembled WGS sequence"/>
</dbReference>
<keyword evidence="3" id="KW-1185">Reference proteome</keyword>
<protein>
    <submittedName>
        <fullName evidence="2">Uncharacterized protein</fullName>
    </submittedName>
</protein>
<organism evidence="2 3">
    <name type="scientific">Planctomicrobium piriforme</name>
    <dbReference type="NCBI Taxonomy" id="1576369"/>
    <lineage>
        <taxon>Bacteria</taxon>
        <taxon>Pseudomonadati</taxon>
        <taxon>Planctomycetota</taxon>
        <taxon>Planctomycetia</taxon>
        <taxon>Planctomycetales</taxon>
        <taxon>Planctomycetaceae</taxon>
        <taxon>Planctomicrobium</taxon>
    </lineage>
</organism>
<keyword evidence="1" id="KW-1133">Transmembrane helix</keyword>
<name>A0A1I3PVG1_9PLAN</name>
<accession>A0A1I3PVG1</accession>
<dbReference type="EMBL" id="FOQD01000017">
    <property type="protein sequence ID" value="SFJ24926.1"/>
    <property type="molecule type" value="Genomic_DNA"/>
</dbReference>
<feature type="transmembrane region" description="Helical" evidence="1">
    <location>
        <begin position="60"/>
        <end position="84"/>
    </location>
</feature>